<dbReference type="Proteomes" id="UP000075583">
    <property type="component" value="Unassembled WGS sequence"/>
</dbReference>
<accession>A0A150X8H5</accession>
<evidence type="ECO:0000313" key="3">
    <source>
        <dbReference type="Proteomes" id="UP000075583"/>
    </source>
</evidence>
<sequence>MKTIRTIFLTIFLLGLSVIILFLNIEALKYKPWGIRIWLFWIYWMVIIGVLIIQNIRKFNYFQANPKAKFTHYLTISNSLILFIAIVGSTFGQFFNLSYYLTPELSLSGLSLPIFIGAPIYIVNMIWKKNLMSTSENYRKNQLDRKVKYSTRKVRNPFKKKELE</sequence>
<name>A0A150X8H5_ROSEK</name>
<comment type="caution">
    <text evidence="2">The sequence shown here is derived from an EMBL/GenBank/DDBJ whole genome shotgun (WGS) entry which is preliminary data.</text>
</comment>
<dbReference type="AlphaFoldDB" id="A0A150X8H5"/>
<keyword evidence="1" id="KW-1133">Transmembrane helix</keyword>
<evidence type="ECO:0000313" key="2">
    <source>
        <dbReference type="EMBL" id="KYG75029.1"/>
    </source>
</evidence>
<protein>
    <submittedName>
        <fullName evidence="2">Uncharacterized protein</fullName>
    </submittedName>
</protein>
<organism evidence="2 3">
    <name type="scientific">Roseivirga ehrenbergii (strain DSM 102268 / JCM 13514 / KCTC 12282 / NCIMB 14502 / KMM 6017)</name>
    <dbReference type="NCBI Taxonomy" id="279360"/>
    <lineage>
        <taxon>Bacteria</taxon>
        <taxon>Pseudomonadati</taxon>
        <taxon>Bacteroidota</taxon>
        <taxon>Cytophagia</taxon>
        <taxon>Cytophagales</taxon>
        <taxon>Roseivirgaceae</taxon>
        <taxon>Roseivirga</taxon>
    </lineage>
</organism>
<feature type="transmembrane region" description="Helical" evidence="1">
    <location>
        <begin position="33"/>
        <end position="53"/>
    </location>
</feature>
<proteinExistence type="predicted"/>
<feature type="transmembrane region" description="Helical" evidence="1">
    <location>
        <begin position="73"/>
        <end position="95"/>
    </location>
</feature>
<reference evidence="2" key="1">
    <citation type="submission" date="2016-01" db="EMBL/GenBank/DDBJ databases">
        <title>Genome sequencing of Roseivirga ehrenbergii KMM 6017.</title>
        <authorList>
            <person name="Selvaratnam C."/>
            <person name="Thevarajoo S."/>
            <person name="Goh K.M."/>
            <person name="Ee R."/>
            <person name="Chan K.-G."/>
            <person name="Chong C.S."/>
        </authorList>
    </citation>
    <scope>NUCLEOTIDE SEQUENCE [LARGE SCALE GENOMIC DNA]</scope>
    <source>
        <strain evidence="2">KMM 6017</strain>
    </source>
</reference>
<dbReference type="EMBL" id="LQZQ01000045">
    <property type="protein sequence ID" value="KYG75029.1"/>
    <property type="molecule type" value="Genomic_DNA"/>
</dbReference>
<feature type="transmembrane region" description="Helical" evidence="1">
    <location>
        <begin position="7"/>
        <end position="27"/>
    </location>
</feature>
<feature type="transmembrane region" description="Helical" evidence="1">
    <location>
        <begin position="107"/>
        <end position="127"/>
    </location>
</feature>
<keyword evidence="1" id="KW-0472">Membrane</keyword>
<keyword evidence="1" id="KW-0812">Transmembrane</keyword>
<keyword evidence="3" id="KW-1185">Reference proteome</keyword>
<gene>
    <name evidence="2" type="ORF">MB14_07470</name>
</gene>
<evidence type="ECO:0000256" key="1">
    <source>
        <dbReference type="SAM" id="Phobius"/>
    </source>
</evidence>